<keyword evidence="2" id="KW-1185">Reference proteome</keyword>
<dbReference type="RefSeq" id="WP_089123226.1">
    <property type="nucleotide sequence ID" value="NZ_BSPV01000009.1"/>
</dbReference>
<accession>A0ABQ6ET96</accession>
<protein>
    <submittedName>
        <fullName evidence="1">Uncharacterized protein</fullName>
    </submittedName>
</protein>
<evidence type="ECO:0000313" key="1">
    <source>
        <dbReference type="EMBL" id="GLT15762.1"/>
    </source>
</evidence>
<sequence length="70" mass="8140">MEIIKLEKPIFKCQMDEDIFFQRLAELADVDNITESDNLIFISISRKTKPSAVLKELTDIANMWNSHLID</sequence>
<evidence type="ECO:0000313" key="2">
    <source>
        <dbReference type="Proteomes" id="UP001157156"/>
    </source>
</evidence>
<reference evidence="2" key="1">
    <citation type="journal article" date="2019" name="Int. J. Syst. Evol. Microbiol.">
        <title>The Global Catalogue of Microorganisms (GCM) 10K type strain sequencing project: providing services to taxonomists for standard genome sequencing and annotation.</title>
        <authorList>
            <consortium name="The Broad Institute Genomics Platform"/>
            <consortium name="The Broad Institute Genome Sequencing Center for Infectious Disease"/>
            <person name="Wu L."/>
            <person name="Ma J."/>
        </authorList>
    </citation>
    <scope>NUCLEOTIDE SEQUENCE [LARGE SCALE GENOMIC DNA]</scope>
    <source>
        <strain evidence="2">NBRC 111146</strain>
    </source>
</reference>
<comment type="caution">
    <text evidence="1">The sequence shown here is derived from an EMBL/GenBank/DDBJ whole genome shotgun (WGS) entry which is preliminary data.</text>
</comment>
<proteinExistence type="predicted"/>
<name>A0ABQ6ET96_9VIBR</name>
<gene>
    <name evidence="1" type="ORF">GCM10007931_27370</name>
</gene>
<dbReference type="EMBL" id="BSPV01000009">
    <property type="protein sequence ID" value="GLT15762.1"/>
    <property type="molecule type" value="Genomic_DNA"/>
</dbReference>
<dbReference type="Proteomes" id="UP001157156">
    <property type="component" value="Unassembled WGS sequence"/>
</dbReference>
<organism evidence="1 2">
    <name type="scientific">Vibrio algivorus</name>
    <dbReference type="NCBI Taxonomy" id="1667024"/>
    <lineage>
        <taxon>Bacteria</taxon>
        <taxon>Pseudomonadati</taxon>
        <taxon>Pseudomonadota</taxon>
        <taxon>Gammaproteobacteria</taxon>
        <taxon>Vibrionales</taxon>
        <taxon>Vibrionaceae</taxon>
        <taxon>Vibrio</taxon>
    </lineage>
</organism>